<dbReference type="GeneID" id="28995822"/>
<dbReference type="OrthoDB" id="2537141at2759"/>
<feature type="compositionally biased region" description="Low complexity" evidence="1">
    <location>
        <begin position="110"/>
        <end position="121"/>
    </location>
</feature>
<accession>A0A162UZ09</accession>
<proteinExistence type="predicted"/>
<feature type="region of interest" description="Disordered" evidence="1">
    <location>
        <begin position="338"/>
        <end position="363"/>
    </location>
</feature>
<evidence type="ECO:0000256" key="1">
    <source>
        <dbReference type="SAM" id="MobiDB-lite"/>
    </source>
</evidence>
<sequence>MSLTKGNLEKLAFENMEAFKRYNTGLYIKQQKEIQDQSSRIKGRSGKSLSYILLLAYFVNRIIFRAMSLPDIPLNRHHNTRFKHTRKLGEHDEFSMVDKHKGKETPLKDTTTTATTTATGTQNQNQIHPTVTQINPKVKRTFKPTNTKNSISHESALRLLQAFSSSNIKTTRITQKPKENTQLGLFNKGKSSAKGVLRKKSDLVFSEHEFLHPRYHVRYTSNQSVISEEASDQDRSSFMTQSHQQQQQQQQQQQETVSRFFRTRSDKSDQSSVESDTFKIRQPQNQGHQQDHHLHQLYQQKQIQDDEEEDEEEENQKDISTKIVPELQDRYIGALYQSPDTSFGKKQDRWTNEKPDQSSETNTWCEKTTLSEDSHTFDGSTEAIERLLNECQAVPLPDFCNTPELHQSFRPTKWPECGADQDQSLYYSDRPWEIRSGVHTIPENNDCRSTIFSQCDIQEILSDCTGMTDLTNLWGCEDSGSVCSTTTTTTKNSKIDSSALGSTNTTDTSHHLEAVNYFWKRRIIIVREIKRNFIAKNREE</sequence>
<evidence type="ECO:0000313" key="3">
    <source>
        <dbReference type="Proteomes" id="UP000077315"/>
    </source>
</evidence>
<dbReference type="InParanoid" id="A0A162UZ09"/>
<dbReference type="EMBL" id="KV440973">
    <property type="protein sequence ID" value="OAD78903.1"/>
    <property type="molecule type" value="Genomic_DNA"/>
</dbReference>
<evidence type="ECO:0000313" key="2">
    <source>
        <dbReference type="EMBL" id="OAD78903.1"/>
    </source>
</evidence>
<feature type="region of interest" description="Disordered" evidence="1">
    <location>
        <begin position="299"/>
        <end position="322"/>
    </location>
</feature>
<protein>
    <submittedName>
        <fullName evidence="2">Uncharacterized protein</fullName>
    </submittedName>
</protein>
<organism evidence="2 3">
    <name type="scientific">Phycomyces blakesleeanus (strain ATCC 8743b / DSM 1359 / FGSC 10004 / NBRC 33097 / NRRL 1555)</name>
    <dbReference type="NCBI Taxonomy" id="763407"/>
    <lineage>
        <taxon>Eukaryota</taxon>
        <taxon>Fungi</taxon>
        <taxon>Fungi incertae sedis</taxon>
        <taxon>Mucoromycota</taxon>
        <taxon>Mucoromycotina</taxon>
        <taxon>Mucoromycetes</taxon>
        <taxon>Mucorales</taxon>
        <taxon>Phycomycetaceae</taxon>
        <taxon>Phycomyces</taxon>
    </lineage>
</organism>
<dbReference type="Proteomes" id="UP000077315">
    <property type="component" value="Unassembled WGS sequence"/>
</dbReference>
<dbReference type="RefSeq" id="XP_018296943.1">
    <property type="nucleotide sequence ID" value="XM_018434916.1"/>
</dbReference>
<name>A0A162UZ09_PHYB8</name>
<feature type="region of interest" description="Disordered" evidence="1">
    <location>
        <begin position="103"/>
        <end position="125"/>
    </location>
</feature>
<feature type="compositionally biased region" description="Acidic residues" evidence="1">
    <location>
        <begin position="305"/>
        <end position="315"/>
    </location>
</feature>
<dbReference type="VEuPathDB" id="FungiDB:PHYBLDRAFT_164001"/>
<reference evidence="3" key="1">
    <citation type="submission" date="2015-06" db="EMBL/GenBank/DDBJ databases">
        <title>Expansion of signal transduction pathways in fungi by whole-genome duplication.</title>
        <authorList>
            <consortium name="DOE Joint Genome Institute"/>
            <person name="Corrochano L.M."/>
            <person name="Kuo A."/>
            <person name="Marcet-Houben M."/>
            <person name="Polaino S."/>
            <person name="Salamov A."/>
            <person name="Villalobos J.M."/>
            <person name="Alvarez M.I."/>
            <person name="Avalos J."/>
            <person name="Benito E.P."/>
            <person name="Benoit I."/>
            <person name="Burger G."/>
            <person name="Camino L.P."/>
            <person name="Canovas D."/>
            <person name="Cerda-Olmedo E."/>
            <person name="Cheng J.-F."/>
            <person name="Dominguez A."/>
            <person name="Elias M."/>
            <person name="Eslava A.P."/>
            <person name="Glaser F."/>
            <person name="Grimwood J."/>
            <person name="Gutierrez G."/>
            <person name="Heitman J."/>
            <person name="Henrissat B."/>
            <person name="Iturriaga E.A."/>
            <person name="Lang B.F."/>
            <person name="Lavin J.L."/>
            <person name="Lee S."/>
            <person name="Li W."/>
            <person name="Lindquist E."/>
            <person name="Lopez-Garcia S."/>
            <person name="Luque E.M."/>
            <person name="Marcos A.T."/>
            <person name="Martin J."/>
            <person name="McCluskey K."/>
            <person name="Medina H.R."/>
            <person name="Miralles-Duran A."/>
            <person name="Miyazaki A."/>
            <person name="Munoz-Torres E."/>
            <person name="Oguiza J.A."/>
            <person name="Ohm R."/>
            <person name="Olmedo M."/>
            <person name="Orejas M."/>
            <person name="Ortiz-Castellanos L."/>
            <person name="Pisabarro A.G."/>
            <person name="Rodriguez-Romero J."/>
            <person name="Ruiz-Herrera J."/>
            <person name="Ruiz-Vazquez R."/>
            <person name="Sanz C."/>
            <person name="Schackwitz W."/>
            <person name="Schmutz J."/>
            <person name="Shahriari M."/>
            <person name="Shelest E."/>
            <person name="Silva-Franco F."/>
            <person name="Soanes D."/>
            <person name="Syed K."/>
            <person name="Tagua V.G."/>
            <person name="Talbot N.J."/>
            <person name="Thon M."/>
            <person name="De vries R.P."/>
            <person name="Wiebenga A."/>
            <person name="Yadav J.S."/>
            <person name="Braun E.L."/>
            <person name="Baker S."/>
            <person name="Garre V."/>
            <person name="Horwitz B."/>
            <person name="Torres-Martinez S."/>
            <person name="Idnurm A."/>
            <person name="Herrera-Estrella A."/>
            <person name="Gabaldon T."/>
            <person name="Grigoriev I.V."/>
        </authorList>
    </citation>
    <scope>NUCLEOTIDE SEQUENCE [LARGE SCALE GENOMIC DNA]</scope>
    <source>
        <strain evidence="3">NRRL 1555(-)</strain>
    </source>
</reference>
<dbReference type="STRING" id="763407.A0A162UZ09"/>
<feature type="compositionally biased region" description="Low complexity" evidence="1">
    <location>
        <begin position="244"/>
        <end position="254"/>
    </location>
</feature>
<feature type="compositionally biased region" description="Basic and acidic residues" evidence="1">
    <location>
        <begin position="343"/>
        <end position="357"/>
    </location>
</feature>
<keyword evidence="3" id="KW-1185">Reference proteome</keyword>
<dbReference type="AlphaFoldDB" id="A0A162UZ09"/>
<gene>
    <name evidence="2" type="ORF">PHYBLDRAFT_164001</name>
</gene>
<feature type="region of interest" description="Disordered" evidence="1">
    <location>
        <begin position="226"/>
        <end position="277"/>
    </location>
</feature>